<proteinExistence type="evidence at transcript level"/>
<dbReference type="Gene3D" id="3.30.420.10">
    <property type="entry name" value="Ribonuclease H-like superfamily/Ribonuclease H"/>
    <property type="match status" value="1"/>
</dbReference>
<dbReference type="GO" id="GO:0005737">
    <property type="term" value="C:cytoplasm"/>
    <property type="evidence" value="ECO:0007669"/>
    <property type="project" value="TreeGrafter"/>
</dbReference>
<dbReference type="GO" id="GO:0003676">
    <property type="term" value="F:nucleic acid binding"/>
    <property type="evidence" value="ECO:0007669"/>
    <property type="project" value="InterPro"/>
</dbReference>
<dbReference type="InterPro" id="IPR002562">
    <property type="entry name" value="3'-5'_exonuclease_dom"/>
</dbReference>
<dbReference type="GO" id="GO:0006139">
    <property type="term" value="P:nucleobase-containing compound metabolic process"/>
    <property type="evidence" value="ECO:0007669"/>
    <property type="project" value="InterPro"/>
</dbReference>
<dbReference type="InterPro" id="IPR036397">
    <property type="entry name" value="RNaseH_sf"/>
</dbReference>
<evidence type="ECO:0000259" key="3">
    <source>
        <dbReference type="SMART" id="SM00474"/>
    </source>
</evidence>
<organism evidence="4">
    <name type="scientific">Lotus japonicus</name>
    <name type="common">Lotus corniculatus var. japonicus</name>
    <dbReference type="NCBI Taxonomy" id="34305"/>
    <lineage>
        <taxon>Eukaryota</taxon>
        <taxon>Viridiplantae</taxon>
        <taxon>Streptophyta</taxon>
        <taxon>Embryophyta</taxon>
        <taxon>Tracheophyta</taxon>
        <taxon>Spermatophyta</taxon>
        <taxon>Magnoliopsida</taxon>
        <taxon>eudicotyledons</taxon>
        <taxon>Gunneridae</taxon>
        <taxon>Pentapetalae</taxon>
        <taxon>rosids</taxon>
        <taxon>fabids</taxon>
        <taxon>Fabales</taxon>
        <taxon>Fabaceae</taxon>
        <taxon>Papilionoideae</taxon>
        <taxon>50 kb inversion clade</taxon>
        <taxon>NPAAA clade</taxon>
        <taxon>Hologalegina</taxon>
        <taxon>robinioid clade</taxon>
        <taxon>Loteae</taxon>
        <taxon>Lotus</taxon>
    </lineage>
</organism>
<dbReference type="InterPro" id="IPR012337">
    <property type="entry name" value="RNaseH-like_sf"/>
</dbReference>
<dbReference type="SUPFAM" id="SSF53098">
    <property type="entry name" value="Ribonuclease H-like"/>
    <property type="match status" value="1"/>
</dbReference>
<dbReference type="AlphaFoldDB" id="I3SWT4"/>
<evidence type="ECO:0000256" key="1">
    <source>
        <dbReference type="ARBA" id="ARBA00022722"/>
    </source>
</evidence>
<dbReference type="GO" id="GO:0005634">
    <property type="term" value="C:nucleus"/>
    <property type="evidence" value="ECO:0007669"/>
    <property type="project" value="TreeGrafter"/>
</dbReference>
<dbReference type="Pfam" id="PF01612">
    <property type="entry name" value="DNA_pol_A_exo1"/>
    <property type="match status" value="1"/>
</dbReference>
<dbReference type="PANTHER" id="PTHR13620">
    <property type="entry name" value="3-5 EXONUCLEASE"/>
    <property type="match status" value="1"/>
</dbReference>
<protein>
    <recommendedName>
        <fullName evidence="3">3'-5' exonuclease domain-containing protein</fullName>
    </recommendedName>
</protein>
<keyword evidence="2" id="KW-0378">Hydrolase</keyword>
<dbReference type="GO" id="GO:0008408">
    <property type="term" value="F:3'-5' exonuclease activity"/>
    <property type="evidence" value="ECO:0007669"/>
    <property type="project" value="InterPro"/>
</dbReference>
<dbReference type="CDD" id="cd06141">
    <property type="entry name" value="WRN_exo"/>
    <property type="match status" value="1"/>
</dbReference>
<dbReference type="SMART" id="SM00474">
    <property type="entry name" value="35EXOc"/>
    <property type="match status" value="1"/>
</dbReference>
<dbReference type="EMBL" id="BT144932">
    <property type="protein sequence ID" value="AFK44726.1"/>
    <property type="molecule type" value="mRNA"/>
</dbReference>
<accession>I3SWT4</accession>
<evidence type="ECO:0000313" key="4">
    <source>
        <dbReference type="EMBL" id="AFK44726.1"/>
    </source>
</evidence>
<dbReference type="InterPro" id="IPR051132">
    <property type="entry name" value="3-5_Exonuclease_domain"/>
</dbReference>
<name>I3SWT4_LOTJA</name>
<dbReference type="FunFam" id="3.30.420.10:FF:000054">
    <property type="entry name" value="Werner Syndrome-like exonuclease"/>
    <property type="match status" value="1"/>
</dbReference>
<feature type="domain" description="3'-5' exonuclease" evidence="3">
    <location>
        <begin position="24"/>
        <end position="206"/>
    </location>
</feature>
<keyword evidence="1" id="KW-0540">Nuclease</keyword>
<reference evidence="4" key="1">
    <citation type="submission" date="2012-05" db="EMBL/GenBank/DDBJ databases">
        <authorList>
            <person name="Krishnakumar V."/>
            <person name="Cheung F."/>
            <person name="Xiao Y."/>
            <person name="Chan A."/>
            <person name="Moskal W.A."/>
            <person name="Town C.D."/>
        </authorList>
    </citation>
    <scope>NUCLEOTIDE SEQUENCE</scope>
</reference>
<dbReference type="PANTHER" id="PTHR13620:SF105">
    <property type="entry name" value="OS01G0737700 PROTEIN"/>
    <property type="match status" value="1"/>
</dbReference>
<evidence type="ECO:0000256" key="2">
    <source>
        <dbReference type="ARBA" id="ARBA00022801"/>
    </source>
</evidence>
<sequence length="206" mass="23373">MQQNYNPNGYMEHAVTFNTHTIQTLFTSDPSHVDSWLSETTRHRNNKLPFIVGLDIEWRPNTQAFKNNPVALLQLCVDHRCLVFQIIHAPSIPDSLSSFLSNPQHTFVGVGIQGDVDKLLKDRSFTVANAVDLRTLAAEVYGDPEMMKAGLKALTQRVLGMNVEKPKKISTSKWDDRYLSVEQVQYAAIDAFVSFEIERCIYSIRS</sequence>